<gene>
    <name evidence="1" type="ORF">Tco025E_02837</name>
</gene>
<dbReference type="EMBL" id="MKKU01000120">
    <property type="protein sequence ID" value="RNF23310.1"/>
    <property type="molecule type" value="Genomic_DNA"/>
</dbReference>
<protein>
    <submittedName>
        <fullName evidence="1">D-alanyl-glycyl endopeptidase-like protein</fullName>
    </submittedName>
</protein>
<dbReference type="GeneID" id="40316448"/>
<evidence type="ECO:0000313" key="1">
    <source>
        <dbReference type="EMBL" id="RNF23310.1"/>
    </source>
</evidence>
<comment type="caution">
    <text evidence="1">The sequence shown here is derived from an EMBL/GenBank/DDBJ whole genome shotgun (WGS) entry which is preliminary data.</text>
</comment>
<keyword evidence="2" id="KW-1185">Reference proteome</keyword>
<dbReference type="InterPro" id="IPR051705">
    <property type="entry name" value="Gsp_Synthetase/Amidase"/>
</dbReference>
<dbReference type="PANTHER" id="PTHR30094:SF14">
    <property type="entry name" value="D-ALANYL-GLYCYL ENDOPEPTIDASE-LIKE PROTEIN"/>
    <property type="match status" value="1"/>
</dbReference>
<organism evidence="1 2">
    <name type="scientific">Trypanosoma conorhini</name>
    <dbReference type="NCBI Taxonomy" id="83891"/>
    <lineage>
        <taxon>Eukaryota</taxon>
        <taxon>Discoba</taxon>
        <taxon>Euglenozoa</taxon>
        <taxon>Kinetoplastea</taxon>
        <taxon>Metakinetoplastina</taxon>
        <taxon>Trypanosomatida</taxon>
        <taxon>Trypanosomatidae</taxon>
        <taxon>Trypanosoma</taxon>
    </lineage>
</organism>
<dbReference type="OrthoDB" id="276324at2759"/>
<sequence>MKSKSICKVVPLVCALLCGGYLLWGWRGSTGGAPSRETDPHFDPLEHCSTDLGTLLGYAFSVPAFSNCHRSYKAMRLVVTRFGRPDFVLDYNDGAAGNYFSGTPWLSTEYVARFLFHHRGVTHLPADTPQDVWTSKYFYNPLEGEVGGKRRRYEPVRIANYDAATTAKLRKRLAPRFADIVVWPAQSEEGLPGGHVAVVVQVEDDVAAAGGADRLRALRRERLQPQLVYIAEQNFDNAPWAGRNYSRVLRFYWENGKEAVLQDPSGARVLGLVRKGKLALNLEDDDAGDL</sequence>
<proteinExistence type="predicted"/>
<dbReference type="Proteomes" id="UP000284403">
    <property type="component" value="Unassembled WGS sequence"/>
</dbReference>
<dbReference type="PANTHER" id="PTHR30094">
    <property type="entry name" value="BIFUNCTIONAL GLUTATHIONYLSPERMIDINE SYNTHETASE/AMIDASE-RELATED"/>
    <property type="match status" value="1"/>
</dbReference>
<dbReference type="AlphaFoldDB" id="A0A3R7LGJ5"/>
<name>A0A3R7LGJ5_9TRYP</name>
<dbReference type="GO" id="GO:0016874">
    <property type="term" value="F:ligase activity"/>
    <property type="evidence" value="ECO:0007669"/>
    <property type="project" value="TreeGrafter"/>
</dbReference>
<accession>A0A3R7LGJ5</accession>
<dbReference type="InterPro" id="IPR038765">
    <property type="entry name" value="Papain-like_cys_pep_sf"/>
</dbReference>
<dbReference type="RefSeq" id="XP_029230124.1">
    <property type="nucleotide sequence ID" value="XM_029369760.1"/>
</dbReference>
<dbReference type="Gene3D" id="3.90.1720.10">
    <property type="entry name" value="endopeptidase domain like (from Nostoc punctiforme)"/>
    <property type="match status" value="1"/>
</dbReference>
<reference evidence="1 2" key="1">
    <citation type="journal article" date="2018" name="BMC Genomics">
        <title>Genomic comparison of Trypanosoma conorhini and Trypanosoma rangeli to Trypanosoma cruzi strains of high and low virulence.</title>
        <authorList>
            <person name="Bradwell K.R."/>
            <person name="Koparde V.N."/>
            <person name="Matveyev A.V."/>
            <person name="Serrano M.G."/>
            <person name="Alves J.M."/>
            <person name="Parikh H."/>
            <person name="Huang B."/>
            <person name="Lee V."/>
            <person name="Espinosa-Alvarez O."/>
            <person name="Ortiz P.A."/>
            <person name="Costa-Martins A.G."/>
            <person name="Teixeira M.M."/>
            <person name="Buck G.A."/>
        </authorList>
    </citation>
    <scope>NUCLEOTIDE SEQUENCE [LARGE SCALE GENOMIC DNA]</scope>
    <source>
        <strain evidence="1 2">025E</strain>
    </source>
</reference>
<dbReference type="SUPFAM" id="SSF54001">
    <property type="entry name" value="Cysteine proteinases"/>
    <property type="match status" value="1"/>
</dbReference>
<evidence type="ECO:0000313" key="2">
    <source>
        <dbReference type="Proteomes" id="UP000284403"/>
    </source>
</evidence>